<feature type="modified residue" description="4-aspartylphosphate" evidence="5">
    <location>
        <position position="53"/>
    </location>
</feature>
<evidence type="ECO:0000256" key="3">
    <source>
        <dbReference type="ARBA" id="ARBA00023125"/>
    </source>
</evidence>
<name>A0ABM6F502_9BURK</name>
<dbReference type="PROSITE" id="PS50110">
    <property type="entry name" value="RESPONSE_REGULATORY"/>
    <property type="match status" value="1"/>
</dbReference>
<gene>
    <name evidence="8" type="ORF">BKK80_11570</name>
</gene>
<dbReference type="PROSITE" id="PS00622">
    <property type="entry name" value="HTH_LUXR_1"/>
    <property type="match status" value="1"/>
</dbReference>
<sequence length="209" mass="22806">MSRIIVVDDHPLIHLAVRLMLEKEGHEIVAECDSGTACIQAVREHQPDLLILDLSIPKMDGFAVIAHLKSAGLRVKVLILTSSDSRNFAMRCLQAGAAGFVCKDDNLDELVGAVRAVLSGYTYFPEDALIALQENAKAASEEQVQVAALTDRELSVLRLLARGLGNQEIARDLLISHKTVSTYRVRLMQKLNVSNLVALVELAKRNGVA</sequence>
<dbReference type="EMBL" id="CP017754">
    <property type="protein sequence ID" value="AOZ06392.1"/>
    <property type="molecule type" value="Genomic_DNA"/>
</dbReference>
<accession>A0ABM6F502</accession>
<keyword evidence="2" id="KW-0805">Transcription regulation</keyword>
<dbReference type="Pfam" id="PF00196">
    <property type="entry name" value="GerE"/>
    <property type="match status" value="1"/>
</dbReference>
<evidence type="ECO:0000313" key="9">
    <source>
        <dbReference type="Proteomes" id="UP000177515"/>
    </source>
</evidence>
<dbReference type="GO" id="GO:0003677">
    <property type="term" value="F:DNA binding"/>
    <property type="evidence" value="ECO:0007669"/>
    <property type="project" value="UniProtKB-KW"/>
</dbReference>
<dbReference type="CDD" id="cd06170">
    <property type="entry name" value="LuxR_C_like"/>
    <property type="match status" value="1"/>
</dbReference>
<evidence type="ECO:0000259" key="7">
    <source>
        <dbReference type="PROSITE" id="PS50110"/>
    </source>
</evidence>
<dbReference type="Proteomes" id="UP000177515">
    <property type="component" value="Chromosome 1"/>
</dbReference>
<proteinExistence type="predicted"/>
<dbReference type="InterPro" id="IPR039420">
    <property type="entry name" value="WalR-like"/>
</dbReference>
<dbReference type="InterPro" id="IPR001789">
    <property type="entry name" value="Sig_transdc_resp-reg_receiver"/>
</dbReference>
<evidence type="ECO:0000256" key="5">
    <source>
        <dbReference type="PROSITE-ProRule" id="PRU00169"/>
    </source>
</evidence>
<keyword evidence="3 8" id="KW-0238">DNA-binding</keyword>
<dbReference type="SUPFAM" id="SSF52172">
    <property type="entry name" value="CheY-like"/>
    <property type="match status" value="1"/>
</dbReference>
<dbReference type="RefSeq" id="WP_071012892.1">
    <property type="nucleotide sequence ID" value="NZ_CP017754.1"/>
</dbReference>
<organism evidence="8 9">
    <name type="scientific">Cupriavidus malaysiensis</name>
    <dbReference type="NCBI Taxonomy" id="367825"/>
    <lineage>
        <taxon>Bacteria</taxon>
        <taxon>Pseudomonadati</taxon>
        <taxon>Pseudomonadota</taxon>
        <taxon>Betaproteobacteria</taxon>
        <taxon>Burkholderiales</taxon>
        <taxon>Burkholderiaceae</taxon>
        <taxon>Cupriavidus</taxon>
    </lineage>
</organism>
<evidence type="ECO:0000256" key="2">
    <source>
        <dbReference type="ARBA" id="ARBA00023015"/>
    </source>
</evidence>
<dbReference type="SMART" id="SM00421">
    <property type="entry name" value="HTH_LUXR"/>
    <property type="match status" value="1"/>
</dbReference>
<dbReference type="InterPro" id="IPR000792">
    <property type="entry name" value="Tscrpt_reg_LuxR_C"/>
</dbReference>
<dbReference type="SMART" id="SM00448">
    <property type="entry name" value="REC"/>
    <property type="match status" value="1"/>
</dbReference>
<reference evidence="8 9" key="1">
    <citation type="submission" date="2016-10" db="EMBL/GenBank/DDBJ databases">
        <title>Complete genome sequences of three Cupriavidus strains isolated from various Malaysian environments.</title>
        <authorList>
            <person name="Abdullah A.A.-A."/>
            <person name="Shafie N.A.H."/>
            <person name="Lau N.S."/>
        </authorList>
    </citation>
    <scope>NUCLEOTIDE SEQUENCE [LARGE SCALE GENOMIC DNA]</scope>
    <source>
        <strain evidence="8 9">USMAA1020</strain>
    </source>
</reference>
<dbReference type="PRINTS" id="PR00038">
    <property type="entry name" value="HTHLUXR"/>
</dbReference>
<evidence type="ECO:0000313" key="8">
    <source>
        <dbReference type="EMBL" id="AOZ06392.1"/>
    </source>
</evidence>
<evidence type="ECO:0000256" key="1">
    <source>
        <dbReference type="ARBA" id="ARBA00022553"/>
    </source>
</evidence>
<dbReference type="InterPro" id="IPR058245">
    <property type="entry name" value="NreC/VraR/RcsB-like_REC"/>
</dbReference>
<dbReference type="PROSITE" id="PS50043">
    <property type="entry name" value="HTH_LUXR_2"/>
    <property type="match status" value="1"/>
</dbReference>
<dbReference type="PANTHER" id="PTHR43214">
    <property type="entry name" value="TWO-COMPONENT RESPONSE REGULATOR"/>
    <property type="match status" value="1"/>
</dbReference>
<protein>
    <submittedName>
        <fullName evidence="8">DNA-binding response regulator</fullName>
    </submittedName>
</protein>
<dbReference type="CDD" id="cd17535">
    <property type="entry name" value="REC_NarL-like"/>
    <property type="match status" value="1"/>
</dbReference>
<feature type="domain" description="HTH luxR-type" evidence="6">
    <location>
        <begin position="142"/>
        <end position="207"/>
    </location>
</feature>
<evidence type="ECO:0000256" key="4">
    <source>
        <dbReference type="ARBA" id="ARBA00023163"/>
    </source>
</evidence>
<dbReference type="InterPro" id="IPR011006">
    <property type="entry name" value="CheY-like_superfamily"/>
</dbReference>
<keyword evidence="9" id="KW-1185">Reference proteome</keyword>
<keyword evidence="1 5" id="KW-0597">Phosphoprotein</keyword>
<dbReference type="PANTHER" id="PTHR43214:SF41">
    <property type="entry name" value="NITRATE_NITRITE RESPONSE REGULATOR PROTEIN NARP"/>
    <property type="match status" value="1"/>
</dbReference>
<feature type="domain" description="Response regulatory" evidence="7">
    <location>
        <begin position="3"/>
        <end position="118"/>
    </location>
</feature>
<keyword evidence="4" id="KW-0804">Transcription</keyword>
<dbReference type="Gene3D" id="3.40.50.2300">
    <property type="match status" value="1"/>
</dbReference>
<dbReference type="Pfam" id="PF00072">
    <property type="entry name" value="Response_reg"/>
    <property type="match status" value="1"/>
</dbReference>
<evidence type="ECO:0000259" key="6">
    <source>
        <dbReference type="PROSITE" id="PS50043"/>
    </source>
</evidence>